<evidence type="ECO:0000313" key="3">
    <source>
        <dbReference type="EMBL" id="TQM61158.1"/>
    </source>
</evidence>
<sequence>MKGIPWLDSKPITGILDDMAKTADDTTKPKKVKKQGRLSQMWQVFQMTRRYDPKITLILVGYFVVPVLVGVGLGVFLPGGVLGTIVWILSGVMVGILLVLIVLGRRAERAAYSQIEGEPGAVGAIVKNALRRSWTGSEMPIAVNPRTKDAVYRVTGRGGVVLIGEGPKSRVQRMMGDEERKVKRILPAVTITHLFVGPDEDSIPLYKVSRKLVKIKPSLTKQEVIAVGKRLGSLQANPVGLPKGIDPTKMRAPRPR</sequence>
<feature type="transmembrane region" description="Helical" evidence="2">
    <location>
        <begin position="84"/>
        <end position="103"/>
    </location>
</feature>
<evidence type="ECO:0000256" key="2">
    <source>
        <dbReference type="SAM" id="Phobius"/>
    </source>
</evidence>
<keyword evidence="2" id="KW-0812">Transmembrane</keyword>
<keyword evidence="2" id="KW-1133">Transmembrane helix</keyword>
<organism evidence="3 4">
    <name type="scientific">Klugiella xanthotipulae</name>
    <dbReference type="NCBI Taxonomy" id="244735"/>
    <lineage>
        <taxon>Bacteria</taxon>
        <taxon>Bacillati</taxon>
        <taxon>Actinomycetota</taxon>
        <taxon>Actinomycetes</taxon>
        <taxon>Micrococcales</taxon>
        <taxon>Microbacteriaceae</taxon>
        <taxon>Klugiella</taxon>
    </lineage>
</organism>
<proteinExistence type="predicted"/>
<name>A0A543HS46_9MICO</name>
<evidence type="ECO:0000256" key="1">
    <source>
        <dbReference type="SAM" id="MobiDB-lite"/>
    </source>
</evidence>
<gene>
    <name evidence="3" type="ORF">FB466_2094</name>
</gene>
<feature type="region of interest" description="Disordered" evidence="1">
    <location>
        <begin position="237"/>
        <end position="256"/>
    </location>
</feature>
<dbReference type="EMBL" id="VFPN01000003">
    <property type="protein sequence ID" value="TQM61158.1"/>
    <property type="molecule type" value="Genomic_DNA"/>
</dbReference>
<evidence type="ECO:0000313" key="4">
    <source>
        <dbReference type="Proteomes" id="UP000318331"/>
    </source>
</evidence>
<dbReference type="RefSeq" id="WP_425556693.1">
    <property type="nucleotide sequence ID" value="NZ_BAAAYS010000004.1"/>
</dbReference>
<feature type="transmembrane region" description="Helical" evidence="2">
    <location>
        <begin position="55"/>
        <end position="78"/>
    </location>
</feature>
<dbReference type="Proteomes" id="UP000318331">
    <property type="component" value="Unassembled WGS sequence"/>
</dbReference>
<dbReference type="InterPro" id="IPR025445">
    <property type="entry name" value="DUF4191"/>
</dbReference>
<accession>A0A543HS46</accession>
<dbReference type="Pfam" id="PF13829">
    <property type="entry name" value="DUF4191"/>
    <property type="match status" value="1"/>
</dbReference>
<comment type="caution">
    <text evidence="3">The sequence shown here is derived from an EMBL/GenBank/DDBJ whole genome shotgun (WGS) entry which is preliminary data.</text>
</comment>
<dbReference type="AlphaFoldDB" id="A0A543HS46"/>
<keyword evidence="4" id="KW-1185">Reference proteome</keyword>
<reference evidence="3 4" key="1">
    <citation type="submission" date="2019-06" db="EMBL/GenBank/DDBJ databases">
        <title>Sequencing the genomes of 1000 actinobacteria strains.</title>
        <authorList>
            <person name="Klenk H.-P."/>
        </authorList>
    </citation>
    <scope>NUCLEOTIDE SEQUENCE [LARGE SCALE GENOMIC DNA]</scope>
    <source>
        <strain evidence="3 4">DSM 18031</strain>
    </source>
</reference>
<protein>
    <submittedName>
        <fullName evidence="3">Uncharacterized protein DUF4191</fullName>
    </submittedName>
</protein>
<keyword evidence="2" id="KW-0472">Membrane</keyword>